<dbReference type="EMBL" id="JAGMVJ010000032">
    <property type="protein sequence ID" value="KAH7068578.1"/>
    <property type="molecule type" value="Genomic_DNA"/>
</dbReference>
<dbReference type="OrthoDB" id="2157530at2759"/>
<comment type="caution">
    <text evidence="2">The sequence shown here is derived from an EMBL/GenBank/DDBJ whole genome shotgun (WGS) entry which is preliminary data.</text>
</comment>
<dbReference type="PANTHER" id="PTHR24148:SF73">
    <property type="entry name" value="HET DOMAIN PROTEIN (AFU_ORTHOLOGUE AFUA_8G01020)"/>
    <property type="match status" value="1"/>
</dbReference>
<name>A0A8K0VSC8_9PLEO</name>
<evidence type="ECO:0000259" key="1">
    <source>
        <dbReference type="Pfam" id="PF06985"/>
    </source>
</evidence>
<dbReference type="Pfam" id="PF06985">
    <property type="entry name" value="HET"/>
    <property type="match status" value="1"/>
</dbReference>
<dbReference type="Pfam" id="PF26639">
    <property type="entry name" value="Het-6_barrel"/>
    <property type="match status" value="1"/>
</dbReference>
<organism evidence="2 3">
    <name type="scientific">Paraphoma chrysanthemicola</name>
    <dbReference type="NCBI Taxonomy" id="798071"/>
    <lineage>
        <taxon>Eukaryota</taxon>
        <taxon>Fungi</taxon>
        <taxon>Dikarya</taxon>
        <taxon>Ascomycota</taxon>
        <taxon>Pezizomycotina</taxon>
        <taxon>Dothideomycetes</taxon>
        <taxon>Pleosporomycetidae</taxon>
        <taxon>Pleosporales</taxon>
        <taxon>Pleosporineae</taxon>
        <taxon>Phaeosphaeriaceae</taxon>
        <taxon>Paraphoma</taxon>
    </lineage>
</organism>
<dbReference type="InterPro" id="IPR052895">
    <property type="entry name" value="HetReg/Transcr_Mod"/>
</dbReference>
<evidence type="ECO:0000313" key="3">
    <source>
        <dbReference type="Proteomes" id="UP000813461"/>
    </source>
</evidence>
<gene>
    <name evidence="2" type="ORF">FB567DRAFT_541324</name>
</gene>
<protein>
    <submittedName>
        <fullName evidence="2">Heterokaryon incompatibility protein-domain-containing protein</fullName>
    </submittedName>
</protein>
<feature type="domain" description="Heterokaryon incompatibility" evidence="1">
    <location>
        <begin position="50"/>
        <end position="234"/>
    </location>
</feature>
<dbReference type="AlphaFoldDB" id="A0A8K0VSC8"/>
<dbReference type="InterPro" id="IPR010730">
    <property type="entry name" value="HET"/>
</dbReference>
<accession>A0A8K0VSC8</accession>
<reference evidence="2" key="1">
    <citation type="journal article" date="2021" name="Nat. Commun.">
        <title>Genetic determinants of endophytism in the Arabidopsis root mycobiome.</title>
        <authorList>
            <person name="Mesny F."/>
            <person name="Miyauchi S."/>
            <person name="Thiergart T."/>
            <person name="Pickel B."/>
            <person name="Atanasova L."/>
            <person name="Karlsson M."/>
            <person name="Huettel B."/>
            <person name="Barry K.W."/>
            <person name="Haridas S."/>
            <person name="Chen C."/>
            <person name="Bauer D."/>
            <person name="Andreopoulos W."/>
            <person name="Pangilinan J."/>
            <person name="LaButti K."/>
            <person name="Riley R."/>
            <person name="Lipzen A."/>
            <person name="Clum A."/>
            <person name="Drula E."/>
            <person name="Henrissat B."/>
            <person name="Kohler A."/>
            <person name="Grigoriev I.V."/>
            <person name="Martin F.M."/>
            <person name="Hacquard S."/>
        </authorList>
    </citation>
    <scope>NUCLEOTIDE SEQUENCE</scope>
    <source>
        <strain evidence="2">MPI-SDFR-AT-0120</strain>
    </source>
</reference>
<dbReference type="PANTHER" id="PTHR24148">
    <property type="entry name" value="ANKYRIN REPEAT DOMAIN-CONTAINING PROTEIN 39 HOMOLOG-RELATED"/>
    <property type="match status" value="1"/>
</dbReference>
<sequence>MAAEQTPYSAHTLRHCNKEIRILQLQPGCWTDRISCTLKVVSLDDKQSKYEALSYVWGTKADPVEISLHGHIVPVTNNLFKVLRRLRRATEVRMLWVDALCINQSDDIEKAEQVTMMATIYEHSALVWIWLGDYESEPSTPRDTQTVEEANADSWFKQNSDSKLFDVGTAALWVVMELARSEKRHLDEFPLFIADKSSGKVELRVASGLALQALQAFARVLDADWWRRVWVIQEFVFASNALALFGSLQIPWMTFSMAATCLEIHAKCCMKHTASIPGLQKVFEQFIIVIMELTWTFLTHRFDKNQSEKALHDLMWQYRAFNATDPRDKVYALLSLLPDGNDDRKLTPDYTAPTKEVYKRAVIFSVDQTKELSILRGQRNYSANPNFPTWIYDWSASVYPGEWHFERQRLRNSEYKASGMEPASIHCDDKHVLHLDGIFLDSVCAVGPKLIHDGYKAKDHINAWRKLADLPAKDSEKYAGGGDYLQAFWRTLTRDCTFNEELEPKRIENPDRHTLEAIGWWERFTNGSGPVSKESDDVGNLLYNISTGLQFFLTSKGFMGMGNPQIKDKVFVLRGSNVPFILRSHENVDGHFLVVGDCYMHGFMDGELLKSPWQRVLLM</sequence>
<keyword evidence="3" id="KW-1185">Reference proteome</keyword>
<proteinExistence type="predicted"/>
<evidence type="ECO:0000313" key="2">
    <source>
        <dbReference type="EMBL" id="KAH7068578.1"/>
    </source>
</evidence>
<dbReference type="Proteomes" id="UP000813461">
    <property type="component" value="Unassembled WGS sequence"/>
</dbReference>